<evidence type="ECO:0000256" key="4">
    <source>
        <dbReference type="ARBA" id="ARBA00034247"/>
    </source>
</evidence>
<proteinExistence type="predicted"/>
<evidence type="ECO:0000313" key="8">
    <source>
        <dbReference type="Proteomes" id="UP000182894"/>
    </source>
</evidence>
<dbReference type="EC" id="2.7.7.65" evidence="3"/>
<dbReference type="Gene3D" id="3.30.70.270">
    <property type="match status" value="1"/>
</dbReference>
<keyword evidence="8" id="KW-1185">Reference proteome</keyword>
<dbReference type="Proteomes" id="UP000182894">
    <property type="component" value="Unassembled WGS sequence"/>
</dbReference>
<dbReference type="GO" id="GO:0005886">
    <property type="term" value="C:plasma membrane"/>
    <property type="evidence" value="ECO:0007669"/>
    <property type="project" value="UniProtKB-SubCell"/>
</dbReference>
<protein>
    <recommendedName>
        <fullName evidence="3">diguanylate cyclase</fullName>
        <ecNumber evidence="3">2.7.7.65</ecNumber>
    </recommendedName>
</protein>
<dbReference type="PROSITE" id="PS50887">
    <property type="entry name" value="GGDEF"/>
    <property type="match status" value="1"/>
</dbReference>
<dbReference type="Pfam" id="PF00990">
    <property type="entry name" value="GGDEF"/>
    <property type="match status" value="1"/>
</dbReference>
<dbReference type="NCBIfam" id="TIGR00254">
    <property type="entry name" value="GGDEF"/>
    <property type="match status" value="1"/>
</dbReference>
<dbReference type="PANTHER" id="PTHR45138">
    <property type="entry name" value="REGULATORY COMPONENTS OF SENSORY TRANSDUCTION SYSTEM"/>
    <property type="match status" value="1"/>
</dbReference>
<evidence type="ECO:0000256" key="2">
    <source>
        <dbReference type="ARBA" id="ARBA00004533"/>
    </source>
</evidence>
<keyword evidence="5" id="KW-0472">Membrane</keyword>
<comment type="cofactor">
    <cofactor evidence="1">
        <name>Mg(2+)</name>
        <dbReference type="ChEBI" id="CHEBI:18420"/>
    </cofactor>
</comment>
<dbReference type="GO" id="GO:0052621">
    <property type="term" value="F:diguanylate cyclase activity"/>
    <property type="evidence" value="ECO:0007669"/>
    <property type="project" value="UniProtKB-EC"/>
</dbReference>
<dbReference type="AlphaFoldDB" id="A0A1G7VVH2"/>
<evidence type="ECO:0000256" key="5">
    <source>
        <dbReference type="SAM" id="Phobius"/>
    </source>
</evidence>
<evidence type="ECO:0000256" key="1">
    <source>
        <dbReference type="ARBA" id="ARBA00001946"/>
    </source>
</evidence>
<comment type="catalytic activity">
    <reaction evidence="4">
        <text>2 GTP = 3',3'-c-di-GMP + 2 diphosphate</text>
        <dbReference type="Rhea" id="RHEA:24898"/>
        <dbReference type="ChEBI" id="CHEBI:33019"/>
        <dbReference type="ChEBI" id="CHEBI:37565"/>
        <dbReference type="ChEBI" id="CHEBI:58805"/>
        <dbReference type="EC" id="2.7.7.65"/>
    </reaction>
</comment>
<dbReference type="CDD" id="cd01949">
    <property type="entry name" value="GGDEF"/>
    <property type="match status" value="1"/>
</dbReference>
<dbReference type="PANTHER" id="PTHR45138:SF9">
    <property type="entry name" value="DIGUANYLATE CYCLASE DGCM-RELATED"/>
    <property type="match status" value="1"/>
</dbReference>
<dbReference type="OrthoDB" id="9812260at2"/>
<dbReference type="SMART" id="SM00267">
    <property type="entry name" value="GGDEF"/>
    <property type="match status" value="1"/>
</dbReference>
<keyword evidence="5" id="KW-0812">Transmembrane</keyword>
<dbReference type="InterPro" id="IPR000160">
    <property type="entry name" value="GGDEF_dom"/>
</dbReference>
<dbReference type="GO" id="GO:0043709">
    <property type="term" value="P:cell adhesion involved in single-species biofilm formation"/>
    <property type="evidence" value="ECO:0007669"/>
    <property type="project" value="TreeGrafter"/>
</dbReference>
<dbReference type="GO" id="GO:1902201">
    <property type="term" value="P:negative regulation of bacterial-type flagellum-dependent cell motility"/>
    <property type="evidence" value="ECO:0007669"/>
    <property type="project" value="TreeGrafter"/>
</dbReference>
<accession>A0A1G7VVH2</accession>
<organism evidence="7 8">
    <name type="scientific">Pseudomonas abietaniphila</name>
    <dbReference type="NCBI Taxonomy" id="89065"/>
    <lineage>
        <taxon>Bacteria</taxon>
        <taxon>Pseudomonadati</taxon>
        <taxon>Pseudomonadota</taxon>
        <taxon>Gammaproteobacteria</taxon>
        <taxon>Pseudomonadales</taxon>
        <taxon>Pseudomonadaceae</taxon>
        <taxon>Pseudomonas</taxon>
    </lineage>
</organism>
<feature type="domain" description="GGDEF" evidence="6">
    <location>
        <begin position="246"/>
        <end position="374"/>
    </location>
</feature>
<dbReference type="InterPro" id="IPR050469">
    <property type="entry name" value="Diguanylate_Cyclase"/>
</dbReference>
<feature type="transmembrane region" description="Helical" evidence="5">
    <location>
        <begin position="57"/>
        <end position="79"/>
    </location>
</feature>
<sequence length="374" mass="41844">MYLFEHQHERDALIRAQVRTDRLHLLFRQTFFSVLGSFLAALMLSWLCWNRVGHEVILVWLGLLCASTSLRIVLLVTYFRSPVETRTPQRWERRYWLTLALSAAIWGGGALALMHLNDLVTQSLVLLFTVGMSVSAVSCYSAYRSMTIVSISLVLLPCSFWLLFQPAPTQIGMAAATLVFVSFVISATRKLSEAMETAFRLTREMEYAHSIANHAAQTDELTGLKNRRAFFRQAEQTYEHCKRNRVPLSVLMLDIDHFKRINDSYGHQAGDKVLRQIGGVICESIRDVDLCGRLGGEEFAILLTDTSIDDAEATAEQLRQAIAKLACEHVEGITASIGVASMNGADRDVNMLLNDADKALFRAKAQGRNQTAVA</sequence>
<evidence type="ECO:0000256" key="3">
    <source>
        <dbReference type="ARBA" id="ARBA00012528"/>
    </source>
</evidence>
<feature type="transmembrane region" description="Helical" evidence="5">
    <location>
        <begin position="25"/>
        <end position="45"/>
    </location>
</feature>
<evidence type="ECO:0000313" key="7">
    <source>
        <dbReference type="EMBL" id="SDG63835.1"/>
    </source>
</evidence>
<feature type="transmembrane region" description="Helical" evidence="5">
    <location>
        <begin position="147"/>
        <end position="164"/>
    </location>
</feature>
<evidence type="ECO:0000259" key="6">
    <source>
        <dbReference type="PROSITE" id="PS50887"/>
    </source>
</evidence>
<dbReference type="SUPFAM" id="SSF55073">
    <property type="entry name" value="Nucleotide cyclase"/>
    <property type="match status" value="1"/>
</dbReference>
<name>A0A1G7VVH2_9PSED</name>
<keyword evidence="5" id="KW-1133">Transmembrane helix</keyword>
<dbReference type="EMBL" id="FNCO01000002">
    <property type="protein sequence ID" value="SDG63835.1"/>
    <property type="molecule type" value="Genomic_DNA"/>
</dbReference>
<dbReference type="STRING" id="89065.SAMN05216605_102653"/>
<feature type="transmembrane region" description="Helical" evidence="5">
    <location>
        <begin position="170"/>
        <end position="188"/>
    </location>
</feature>
<feature type="transmembrane region" description="Helical" evidence="5">
    <location>
        <begin position="95"/>
        <end position="114"/>
    </location>
</feature>
<reference evidence="8" key="1">
    <citation type="submission" date="2016-10" db="EMBL/GenBank/DDBJ databases">
        <authorList>
            <person name="Varghese N."/>
            <person name="Submissions S."/>
        </authorList>
    </citation>
    <scope>NUCLEOTIDE SEQUENCE [LARGE SCALE GENOMIC DNA]</scope>
    <source>
        <strain evidence="8">ATCC 700689</strain>
    </source>
</reference>
<gene>
    <name evidence="7" type="ORF">SAMN05216605_102653</name>
</gene>
<dbReference type="InterPro" id="IPR043128">
    <property type="entry name" value="Rev_trsase/Diguanyl_cyclase"/>
</dbReference>
<dbReference type="FunFam" id="3.30.70.270:FF:000001">
    <property type="entry name" value="Diguanylate cyclase domain protein"/>
    <property type="match status" value="1"/>
</dbReference>
<dbReference type="InterPro" id="IPR029787">
    <property type="entry name" value="Nucleotide_cyclase"/>
</dbReference>
<feature type="transmembrane region" description="Helical" evidence="5">
    <location>
        <begin position="120"/>
        <end position="140"/>
    </location>
</feature>
<comment type="subcellular location">
    <subcellularLocation>
        <location evidence="2">Cell inner membrane</location>
    </subcellularLocation>
</comment>